<evidence type="ECO:0000313" key="13">
    <source>
        <dbReference type="Proteomes" id="UP000037193"/>
    </source>
</evidence>
<sequence>MVSMNQDRAPILRLEDISKSFSGVTVLDGINLNLYGHEVLALMGENGAGKSTLMNILSGNLMRDSGKIVVNGNDVDISSPRQASELGIAIIHQELNVVPTMTVAQNLALGNEPKGRSGLVDKKQMREDALRKLSVIGTDINPDVPLGELGTGEQQMVEIAKAVASRAKILILDEPTASLSRGESERLFDIVEKLRGEGTGLIYISHRMEEVWRLADRVTVLRDGHTVATSDIADVDQSEIVAKMVGRKVEKLYDHDERSAGEVVLDVRDLRLSQDSPSVSLQVRAGEVVGVSGLVGAGRTEIARCVIGADKRFSGEVSLKGRNVAFQSPKMAIQHGVAYLPEDRKVQSIFPVRSVEDNISVSTLERFESFGMLRKHKIREAVGKLMQKVNIASRLQQTPIVNLSGGNQQKAIFARWMMRNPDVLILDEPTRGVDVGAKREIYELIGEQAAQGKAILMISSDLPEVLGISDRVLVIRQGSVVANLESKKTTEEEIMGYATGVLQPQRLGPEHDEIHDNDEVTFNE</sequence>
<comment type="caution">
    <text evidence="12">The sequence shown here is derived from an EMBL/GenBank/DDBJ whole genome shotgun (WGS) entry which is preliminary data.</text>
</comment>
<dbReference type="CDD" id="cd03216">
    <property type="entry name" value="ABC_Carb_Monos_I"/>
    <property type="match status" value="1"/>
</dbReference>
<evidence type="ECO:0000256" key="10">
    <source>
        <dbReference type="SAM" id="MobiDB-lite"/>
    </source>
</evidence>
<dbReference type="PROSITE" id="PS50893">
    <property type="entry name" value="ABC_TRANSPORTER_2"/>
    <property type="match status" value="2"/>
</dbReference>
<reference evidence="12 13" key="1">
    <citation type="journal article" date="2015" name="Int J Genomics">
        <title>Comparative Genomics Revealed Genetic Diversity and Species/Strain-Level Differences in Carbohydrate Metabolism of Three Probiotic Bifidobacterial Species.</title>
        <authorList>
            <person name="Odamaki T."/>
            <person name="Horigome A."/>
            <person name="Sugahara H."/>
            <person name="Hashikura N."/>
            <person name="Minami J."/>
            <person name="Xiao J.Z."/>
            <person name="Abe F."/>
        </authorList>
    </citation>
    <scope>NUCLEOTIDE SEQUENCE [LARGE SCALE GENOMIC DNA]</scope>
    <source>
        <strain evidence="12 13">MCC 1128</strain>
    </source>
</reference>
<feature type="compositionally biased region" description="Basic and acidic residues" evidence="10">
    <location>
        <begin position="508"/>
        <end position="518"/>
    </location>
</feature>
<dbReference type="CDD" id="cd03215">
    <property type="entry name" value="ABC_Carb_Monos_II"/>
    <property type="match status" value="1"/>
</dbReference>
<name>A0A0L7B6V4_BIFBR</name>
<keyword evidence="3" id="KW-1003">Cell membrane</keyword>
<dbReference type="Proteomes" id="UP000037193">
    <property type="component" value="Unassembled WGS sequence"/>
</dbReference>
<dbReference type="FunFam" id="3.40.50.300:FF:000127">
    <property type="entry name" value="Ribose import ATP-binding protein RbsA"/>
    <property type="match status" value="1"/>
</dbReference>
<dbReference type="Gene3D" id="3.40.50.300">
    <property type="entry name" value="P-loop containing nucleotide triphosphate hydrolases"/>
    <property type="match status" value="2"/>
</dbReference>
<feature type="domain" description="ABC transporter" evidence="11">
    <location>
        <begin position="247"/>
        <end position="502"/>
    </location>
</feature>
<feature type="region of interest" description="Disordered" evidence="10">
    <location>
        <begin position="505"/>
        <end position="524"/>
    </location>
</feature>
<protein>
    <submittedName>
        <fullName evidence="12">D-ribose transporter ATP binding protein</fullName>
    </submittedName>
</protein>
<evidence type="ECO:0000259" key="11">
    <source>
        <dbReference type="PROSITE" id="PS50893"/>
    </source>
</evidence>
<keyword evidence="4" id="KW-0762">Sugar transport</keyword>
<keyword evidence="7" id="KW-0067">ATP-binding</keyword>
<keyword evidence="2" id="KW-0813">Transport</keyword>
<accession>A0A0L7B6V4</accession>
<dbReference type="GO" id="GO:0016887">
    <property type="term" value="F:ATP hydrolysis activity"/>
    <property type="evidence" value="ECO:0007669"/>
    <property type="project" value="InterPro"/>
</dbReference>
<gene>
    <name evidence="12" type="ORF">BBM1128_00355</name>
</gene>
<feature type="domain" description="ABC transporter" evidence="11">
    <location>
        <begin position="12"/>
        <end position="248"/>
    </location>
</feature>
<dbReference type="GO" id="GO:0005524">
    <property type="term" value="F:ATP binding"/>
    <property type="evidence" value="ECO:0007669"/>
    <property type="project" value="UniProtKB-KW"/>
</dbReference>
<keyword evidence="5" id="KW-0677">Repeat</keyword>
<dbReference type="GO" id="GO:0005886">
    <property type="term" value="C:plasma membrane"/>
    <property type="evidence" value="ECO:0007669"/>
    <property type="project" value="UniProtKB-SubCell"/>
</dbReference>
<dbReference type="InterPro" id="IPR003439">
    <property type="entry name" value="ABC_transporter-like_ATP-bd"/>
</dbReference>
<evidence type="ECO:0000256" key="8">
    <source>
        <dbReference type="ARBA" id="ARBA00022967"/>
    </source>
</evidence>
<keyword evidence="9" id="KW-0472">Membrane</keyword>
<dbReference type="Pfam" id="PF00005">
    <property type="entry name" value="ABC_tran"/>
    <property type="match status" value="2"/>
</dbReference>
<keyword evidence="6" id="KW-0547">Nucleotide-binding</keyword>
<comment type="subcellular location">
    <subcellularLocation>
        <location evidence="1">Cell membrane</location>
        <topology evidence="1">Peripheral membrane protein</topology>
    </subcellularLocation>
</comment>
<dbReference type="InterPro" id="IPR003593">
    <property type="entry name" value="AAA+_ATPase"/>
</dbReference>
<evidence type="ECO:0000256" key="4">
    <source>
        <dbReference type="ARBA" id="ARBA00022597"/>
    </source>
</evidence>
<dbReference type="EMBL" id="AVQD01000002">
    <property type="protein sequence ID" value="KOA43189.1"/>
    <property type="molecule type" value="Genomic_DNA"/>
</dbReference>
<keyword evidence="8" id="KW-1278">Translocase</keyword>
<evidence type="ECO:0000256" key="3">
    <source>
        <dbReference type="ARBA" id="ARBA00022475"/>
    </source>
</evidence>
<dbReference type="PATRIC" id="fig|1365965.3.peg.69"/>
<organism evidence="12 13">
    <name type="scientific">Bifidobacterium breve MCC 1128</name>
    <dbReference type="NCBI Taxonomy" id="1365965"/>
    <lineage>
        <taxon>Bacteria</taxon>
        <taxon>Bacillati</taxon>
        <taxon>Actinomycetota</taxon>
        <taxon>Actinomycetes</taxon>
        <taxon>Bifidobacteriales</taxon>
        <taxon>Bifidobacteriaceae</taxon>
        <taxon>Bifidobacterium</taxon>
    </lineage>
</organism>
<dbReference type="PANTHER" id="PTHR43790">
    <property type="entry name" value="CARBOHYDRATE TRANSPORT ATP-BINDING PROTEIN MG119-RELATED"/>
    <property type="match status" value="1"/>
</dbReference>
<proteinExistence type="predicted"/>
<dbReference type="PROSITE" id="PS00211">
    <property type="entry name" value="ABC_TRANSPORTER_1"/>
    <property type="match status" value="1"/>
</dbReference>
<evidence type="ECO:0000256" key="9">
    <source>
        <dbReference type="ARBA" id="ARBA00023136"/>
    </source>
</evidence>
<dbReference type="SMART" id="SM00382">
    <property type="entry name" value="AAA"/>
    <property type="match status" value="2"/>
</dbReference>
<dbReference type="InterPro" id="IPR027417">
    <property type="entry name" value="P-loop_NTPase"/>
</dbReference>
<evidence type="ECO:0000256" key="2">
    <source>
        <dbReference type="ARBA" id="ARBA00022448"/>
    </source>
</evidence>
<evidence type="ECO:0000256" key="7">
    <source>
        <dbReference type="ARBA" id="ARBA00022840"/>
    </source>
</evidence>
<evidence type="ECO:0000256" key="6">
    <source>
        <dbReference type="ARBA" id="ARBA00022741"/>
    </source>
</evidence>
<evidence type="ECO:0000256" key="1">
    <source>
        <dbReference type="ARBA" id="ARBA00004202"/>
    </source>
</evidence>
<dbReference type="InterPro" id="IPR017871">
    <property type="entry name" value="ABC_transporter-like_CS"/>
</dbReference>
<evidence type="ECO:0000256" key="5">
    <source>
        <dbReference type="ARBA" id="ARBA00022737"/>
    </source>
</evidence>
<dbReference type="AlphaFoldDB" id="A0A0L7B6V4"/>
<evidence type="ECO:0000313" key="12">
    <source>
        <dbReference type="EMBL" id="KOA43189.1"/>
    </source>
</evidence>
<dbReference type="InterPro" id="IPR050107">
    <property type="entry name" value="ABC_carbohydrate_import_ATPase"/>
</dbReference>
<dbReference type="PANTHER" id="PTHR43790:SF3">
    <property type="entry name" value="D-ALLOSE IMPORT ATP-BINDING PROTEIN ALSA-RELATED"/>
    <property type="match status" value="1"/>
</dbReference>
<dbReference type="SUPFAM" id="SSF52540">
    <property type="entry name" value="P-loop containing nucleoside triphosphate hydrolases"/>
    <property type="match status" value="2"/>
</dbReference>